<organism evidence="1">
    <name type="scientific">marine sediment metagenome</name>
    <dbReference type="NCBI Taxonomy" id="412755"/>
    <lineage>
        <taxon>unclassified sequences</taxon>
        <taxon>metagenomes</taxon>
        <taxon>ecological metagenomes</taxon>
    </lineage>
</organism>
<reference evidence="1" key="1">
    <citation type="journal article" date="2015" name="Nature">
        <title>Complex archaea that bridge the gap between prokaryotes and eukaryotes.</title>
        <authorList>
            <person name="Spang A."/>
            <person name="Saw J.H."/>
            <person name="Jorgensen S.L."/>
            <person name="Zaremba-Niedzwiedzka K."/>
            <person name="Martijn J."/>
            <person name="Lind A.E."/>
            <person name="van Eijk R."/>
            <person name="Schleper C."/>
            <person name="Guy L."/>
            <person name="Ettema T.J."/>
        </authorList>
    </citation>
    <scope>NUCLEOTIDE SEQUENCE</scope>
</reference>
<evidence type="ECO:0000313" key="1">
    <source>
        <dbReference type="EMBL" id="KKM24103.1"/>
    </source>
</evidence>
<comment type="caution">
    <text evidence="1">The sequence shown here is derived from an EMBL/GenBank/DDBJ whole genome shotgun (WGS) entry which is preliminary data.</text>
</comment>
<dbReference type="EMBL" id="LAZR01012993">
    <property type="protein sequence ID" value="KKM24103.1"/>
    <property type="molecule type" value="Genomic_DNA"/>
</dbReference>
<dbReference type="AlphaFoldDB" id="A0A0F9KPX6"/>
<gene>
    <name evidence="1" type="ORF">LCGC14_1608530</name>
</gene>
<sequence length="93" mass="10793">MLETTSARRPVGHITDLIRRLVIWRNRRQGITDRPDRDGKPLPNTELDQAIIYLEEYRELLAAWITLEATSRLVPEEHIPIDLGAGDQYDNED</sequence>
<protein>
    <submittedName>
        <fullName evidence="1">Uncharacterized protein</fullName>
    </submittedName>
</protein>
<proteinExistence type="predicted"/>
<name>A0A0F9KPX6_9ZZZZ</name>
<accession>A0A0F9KPX6</accession>